<proteinExistence type="predicted"/>
<evidence type="ECO:0000256" key="1">
    <source>
        <dbReference type="SAM" id="Phobius"/>
    </source>
</evidence>
<keyword evidence="3" id="KW-1185">Reference proteome</keyword>
<dbReference type="OrthoDB" id="9899168at2"/>
<accession>A0A5R9GQ62</accession>
<dbReference type="EMBL" id="VBRY01000011">
    <property type="protein sequence ID" value="TLS66132.1"/>
    <property type="molecule type" value="Genomic_DNA"/>
</dbReference>
<keyword evidence="1" id="KW-0472">Membrane</keyword>
<sequence>MDTLLDISLFLLIAWLCWRGYNGRQSWLRMIPYLIWQQCQGRGMIRQLLVFAPVVVGWLLLCHWLNAHGWHATGAGGMLFAMTLGLDAMRSAEERQKMGNQQ</sequence>
<keyword evidence="1" id="KW-0812">Transmembrane</keyword>
<gene>
    <name evidence="2" type="ORF">FEF65_11085</name>
</gene>
<name>A0A5R9GQ62_9PROT</name>
<reference evidence="2 3" key="1">
    <citation type="journal article" date="2019" name="Appl. Environ. Microbiol.">
        <title>Environmental Evidence and Genomic Insight of Iron-oxidizing Bacteria Preference Towards More Corrosion Resistant Stainless Steel at Higher Salinities.</title>
        <authorList>
            <person name="Garrison C.E."/>
            <person name="Price K.A."/>
            <person name="Field E.K."/>
        </authorList>
    </citation>
    <scope>NUCLEOTIDE SEQUENCE [LARGE SCALE GENOMIC DNA]</scope>
    <source>
        <strain evidence="2 3">P3</strain>
    </source>
</reference>
<organism evidence="2 3">
    <name type="scientific">Mariprofundus erugo</name>
    <dbReference type="NCBI Taxonomy" id="2528639"/>
    <lineage>
        <taxon>Bacteria</taxon>
        <taxon>Pseudomonadati</taxon>
        <taxon>Pseudomonadota</taxon>
        <taxon>Candidatius Mariprofundia</taxon>
        <taxon>Mariprofundales</taxon>
        <taxon>Mariprofundaceae</taxon>
        <taxon>Mariprofundus</taxon>
    </lineage>
</organism>
<evidence type="ECO:0000313" key="2">
    <source>
        <dbReference type="EMBL" id="TLS66132.1"/>
    </source>
</evidence>
<dbReference type="RefSeq" id="WP_138239889.1">
    <property type="nucleotide sequence ID" value="NZ_VBRY01000011.1"/>
</dbReference>
<evidence type="ECO:0000313" key="3">
    <source>
        <dbReference type="Proteomes" id="UP000306585"/>
    </source>
</evidence>
<feature type="transmembrane region" description="Helical" evidence="1">
    <location>
        <begin position="6"/>
        <end position="22"/>
    </location>
</feature>
<dbReference type="Proteomes" id="UP000306585">
    <property type="component" value="Unassembled WGS sequence"/>
</dbReference>
<dbReference type="AlphaFoldDB" id="A0A5R9GQ62"/>
<keyword evidence="1" id="KW-1133">Transmembrane helix</keyword>
<comment type="caution">
    <text evidence="2">The sequence shown here is derived from an EMBL/GenBank/DDBJ whole genome shotgun (WGS) entry which is preliminary data.</text>
</comment>
<feature type="transmembrane region" description="Helical" evidence="1">
    <location>
        <begin position="43"/>
        <end position="61"/>
    </location>
</feature>
<protein>
    <submittedName>
        <fullName evidence="2">Uncharacterized protein</fullName>
    </submittedName>
</protein>